<name>A0A2P6UZF9_9CHLO</name>
<dbReference type="EMBL" id="LHPF02000072">
    <property type="protein sequence ID" value="PSC67227.1"/>
    <property type="molecule type" value="Genomic_DNA"/>
</dbReference>
<protein>
    <submittedName>
        <fullName evidence="1">Carboxymuconolactone decarboxylase</fullName>
    </submittedName>
</protein>
<dbReference type="AlphaFoldDB" id="A0A2P6UZF9"/>
<gene>
    <name evidence="1" type="ORF">C2E20_9085</name>
</gene>
<dbReference type="Proteomes" id="UP000239649">
    <property type="component" value="Unassembled WGS sequence"/>
</dbReference>
<proteinExistence type="predicted"/>
<evidence type="ECO:0000313" key="2">
    <source>
        <dbReference type="Proteomes" id="UP000239649"/>
    </source>
</evidence>
<sequence>MLPGQEVWNVSFAALAAAGHVPAVTLLAHKLDAGLVLRGLESYLKATYVTATPERLLEGLQIASTASWDRQRTCCWMQQQHCCHSPVCV</sequence>
<organism evidence="1 2">
    <name type="scientific">Micractinium conductrix</name>
    <dbReference type="NCBI Taxonomy" id="554055"/>
    <lineage>
        <taxon>Eukaryota</taxon>
        <taxon>Viridiplantae</taxon>
        <taxon>Chlorophyta</taxon>
        <taxon>core chlorophytes</taxon>
        <taxon>Trebouxiophyceae</taxon>
        <taxon>Chlorellales</taxon>
        <taxon>Chlorellaceae</taxon>
        <taxon>Chlorella clade</taxon>
        <taxon>Micractinium</taxon>
    </lineage>
</organism>
<reference evidence="1 2" key="1">
    <citation type="journal article" date="2018" name="Plant J.">
        <title>Genome sequences of Chlorella sorokiniana UTEX 1602 and Micractinium conductrix SAG 241.80: implications to maltose excretion by a green alga.</title>
        <authorList>
            <person name="Arriola M.B."/>
            <person name="Velmurugan N."/>
            <person name="Zhang Y."/>
            <person name="Plunkett M.H."/>
            <person name="Hondzo H."/>
            <person name="Barney B.M."/>
        </authorList>
    </citation>
    <scope>NUCLEOTIDE SEQUENCE [LARGE SCALE GENOMIC DNA]</scope>
    <source>
        <strain evidence="1 2">SAG 241.80</strain>
    </source>
</reference>
<comment type="caution">
    <text evidence="1">The sequence shown here is derived from an EMBL/GenBank/DDBJ whole genome shotgun (WGS) entry which is preliminary data.</text>
</comment>
<accession>A0A2P6UZF9</accession>
<evidence type="ECO:0000313" key="1">
    <source>
        <dbReference type="EMBL" id="PSC67227.1"/>
    </source>
</evidence>
<keyword evidence="2" id="KW-1185">Reference proteome</keyword>